<dbReference type="CDD" id="cd04645">
    <property type="entry name" value="LbH_gamma_CA_like"/>
    <property type="match status" value="1"/>
</dbReference>
<dbReference type="Pfam" id="PF00132">
    <property type="entry name" value="Hexapep"/>
    <property type="match status" value="1"/>
</dbReference>
<keyword evidence="2" id="KW-0808">Transferase</keyword>
<gene>
    <name evidence="2" type="ORF">FP2506_07136</name>
</gene>
<keyword evidence="3" id="KW-1185">Reference proteome</keyword>
<dbReference type="InterPro" id="IPR050484">
    <property type="entry name" value="Transf_Hexapept/Carb_Anhydrase"/>
</dbReference>
<feature type="compositionally biased region" description="Basic and acidic residues" evidence="1">
    <location>
        <begin position="8"/>
        <end position="22"/>
    </location>
</feature>
<comment type="caution">
    <text evidence="2">The sequence shown here is derived from an EMBL/GenBank/DDBJ whole genome shotgun (WGS) entry which is preliminary data.</text>
</comment>
<dbReference type="Gene3D" id="2.160.10.10">
    <property type="entry name" value="Hexapeptide repeat proteins"/>
    <property type="match status" value="1"/>
</dbReference>
<dbReference type="InterPro" id="IPR047324">
    <property type="entry name" value="LbH_gamma_CA-like"/>
</dbReference>
<evidence type="ECO:0000313" key="3">
    <source>
        <dbReference type="Proteomes" id="UP000004310"/>
    </source>
</evidence>
<organism evidence="2 3">
    <name type="scientific">Fulvimarina pelagi HTCC2506</name>
    <dbReference type="NCBI Taxonomy" id="314231"/>
    <lineage>
        <taxon>Bacteria</taxon>
        <taxon>Pseudomonadati</taxon>
        <taxon>Pseudomonadota</taxon>
        <taxon>Alphaproteobacteria</taxon>
        <taxon>Hyphomicrobiales</taxon>
        <taxon>Aurantimonadaceae</taxon>
        <taxon>Fulvimarina</taxon>
    </lineage>
</organism>
<dbReference type="PANTHER" id="PTHR13061">
    <property type="entry name" value="DYNACTIN SUBUNIT P25"/>
    <property type="match status" value="1"/>
</dbReference>
<dbReference type="SUPFAM" id="SSF51161">
    <property type="entry name" value="Trimeric LpxA-like enzymes"/>
    <property type="match status" value="1"/>
</dbReference>
<proteinExistence type="predicted"/>
<dbReference type="EMBL" id="AATP01000001">
    <property type="protein sequence ID" value="EAU42595.1"/>
    <property type="molecule type" value="Genomic_DNA"/>
</dbReference>
<dbReference type="AlphaFoldDB" id="Q0G6W9"/>
<dbReference type="InterPro" id="IPR011004">
    <property type="entry name" value="Trimer_LpxA-like_sf"/>
</dbReference>
<dbReference type="STRING" id="217511.GCA_001463845_00200"/>
<evidence type="ECO:0000256" key="1">
    <source>
        <dbReference type="SAM" id="MobiDB-lite"/>
    </source>
</evidence>
<dbReference type="Proteomes" id="UP000004310">
    <property type="component" value="Unassembled WGS sequence"/>
</dbReference>
<dbReference type="eggNOG" id="COG0663">
    <property type="taxonomic scope" value="Bacteria"/>
</dbReference>
<feature type="region of interest" description="Disordered" evidence="1">
    <location>
        <begin position="1"/>
        <end position="22"/>
    </location>
</feature>
<dbReference type="InterPro" id="IPR001451">
    <property type="entry name" value="Hexapep"/>
</dbReference>
<name>Q0G6W9_9HYPH</name>
<sequence>MRASALDDAEKRRQANAKRETRHMPIYQLEDDKPDIAGDEPHFIAPGAHVIGRVRFGRNVGVWFNAVIRGDNEWMEIGDDTNIQDNCTLHSDMGFPLTIGKGCTIGHNAIVHGCTLGDNVLIGMGATILNGAKIGDNSIVGANALVTEGKSFPPNSLIVGSPAKAVRELDDTAAAKLKESAQHYVRNAQRFADSLTEILG</sequence>
<accession>Q0G6W9</accession>
<dbReference type="HOGENOM" id="CLU_064827_4_1_5"/>
<protein>
    <submittedName>
        <fullName evidence="2">Probable acetyltransferase protein</fullName>
    </submittedName>
</protein>
<dbReference type="GO" id="GO:0016740">
    <property type="term" value="F:transferase activity"/>
    <property type="evidence" value="ECO:0007669"/>
    <property type="project" value="UniProtKB-KW"/>
</dbReference>
<dbReference type="PANTHER" id="PTHR13061:SF29">
    <property type="entry name" value="GAMMA CARBONIC ANHYDRASE-LIKE 1, MITOCHONDRIAL-RELATED"/>
    <property type="match status" value="1"/>
</dbReference>
<reference evidence="2 3" key="1">
    <citation type="journal article" date="2010" name="J. Bacteriol.">
        <title>Genome sequence of Fulvimarina pelagi HTCC2506T, a Mn(II)-oxidizing alphaproteobacterium possessing an aerobic anoxygenic photosynthetic gene cluster and Xanthorhodopsin.</title>
        <authorList>
            <person name="Kang I."/>
            <person name="Oh H.M."/>
            <person name="Lim S.I."/>
            <person name="Ferriera S."/>
            <person name="Giovannoni S.J."/>
            <person name="Cho J.C."/>
        </authorList>
    </citation>
    <scope>NUCLEOTIDE SEQUENCE [LARGE SCALE GENOMIC DNA]</scope>
    <source>
        <strain evidence="2 3">HTCC2506</strain>
    </source>
</reference>
<evidence type="ECO:0000313" key="2">
    <source>
        <dbReference type="EMBL" id="EAU42595.1"/>
    </source>
</evidence>